<dbReference type="Proteomes" id="UP000822688">
    <property type="component" value="Chromosome 4"/>
</dbReference>
<sequence>MATMAQQQPGSMTNSFESANGPSTRNVKAEAFGDAHKQRVESEVSAWLMSEIRKAEARAATAESKVEQKRMKDEARAAEHKKREESKAEQSIRAAEIKAEKIVANAKEEAVRMKAHAKEECEKAIATSHTEAERAKAEQEEIKRREIAELKDKAEQMKISGELPFYEKEKRGMGTKVKHALACHHGS</sequence>
<organism evidence="2 3">
    <name type="scientific">Ceratodon purpureus</name>
    <name type="common">Fire moss</name>
    <name type="synonym">Dicranum purpureum</name>
    <dbReference type="NCBI Taxonomy" id="3225"/>
    <lineage>
        <taxon>Eukaryota</taxon>
        <taxon>Viridiplantae</taxon>
        <taxon>Streptophyta</taxon>
        <taxon>Embryophyta</taxon>
        <taxon>Bryophyta</taxon>
        <taxon>Bryophytina</taxon>
        <taxon>Bryopsida</taxon>
        <taxon>Dicranidae</taxon>
        <taxon>Pseudoditrichales</taxon>
        <taxon>Ditrichaceae</taxon>
        <taxon>Ceratodon</taxon>
    </lineage>
</organism>
<feature type="compositionally biased region" description="Polar residues" evidence="1">
    <location>
        <begin position="1"/>
        <end position="26"/>
    </location>
</feature>
<feature type="region of interest" description="Disordered" evidence="1">
    <location>
        <begin position="57"/>
        <end position="92"/>
    </location>
</feature>
<protein>
    <submittedName>
        <fullName evidence="2">Uncharacterized protein</fullName>
    </submittedName>
</protein>
<reference evidence="2" key="1">
    <citation type="submission" date="2020-06" db="EMBL/GenBank/DDBJ databases">
        <title>WGS assembly of Ceratodon purpureus strain R40.</title>
        <authorList>
            <person name="Carey S.B."/>
            <person name="Jenkins J."/>
            <person name="Shu S."/>
            <person name="Lovell J.T."/>
            <person name="Sreedasyam A."/>
            <person name="Maumus F."/>
            <person name="Tiley G.P."/>
            <person name="Fernandez-Pozo N."/>
            <person name="Barry K."/>
            <person name="Chen C."/>
            <person name="Wang M."/>
            <person name="Lipzen A."/>
            <person name="Daum C."/>
            <person name="Saski C.A."/>
            <person name="Payton A.C."/>
            <person name="Mcbreen J.C."/>
            <person name="Conrad R.E."/>
            <person name="Kollar L.M."/>
            <person name="Olsson S."/>
            <person name="Huttunen S."/>
            <person name="Landis J.B."/>
            <person name="Wickett N.J."/>
            <person name="Johnson M.G."/>
            <person name="Rensing S.A."/>
            <person name="Grimwood J."/>
            <person name="Schmutz J."/>
            <person name="Mcdaniel S.F."/>
        </authorList>
    </citation>
    <scope>NUCLEOTIDE SEQUENCE</scope>
    <source>
        <strain evidence="2">R40</strain>
    </source>
</reference>
<gene>
    <name evidence="2" type="ORF">KC19_4G078600</name>
</gene>
<proteinExistence type="predicted"/>
<feature type="region of interest" description="Disordered" evidence="1">
    <location>
        <begin position="1"/>
        <end position="27"/>
    </location>
</feature>
<accession>A0A8T0I8Y8</accession>
<keyword evidence="3" id="KW-1185">Reference proteome</keyword>
<feature type="compositionally biased region" description="Basic and acidic residues" evidence="1">
    <location>
        <begin position="64"/>
        <end position="92"/>
    </location>
</feature>
<dbReference type="AlphaFoldDB" id="A0A8T0I8Y8"/>
<dbReference type="OrthoDB" id="1909229at2759"/>
<comment type="caution">
    <text evidence="2">The sequence shown here is derived from an EMBL/GenBank/DDBJ whole genome shotgun (WGS) entry which is preliminary data.</text>
</comment>
<evidence type="ECO:0000313" key="2">
    <source>
        <dbReference type="EMBL" id="KAG0579171.1"/>
    </source>
</evidence>
<evidence type="ECO:0000256" key="1">
    <source>
        <dbReference type="SAM" id="MobiDB-lite"/>
    </source>
</evidence>
<dbReference type="EMBL" id="CM026424">
    <property type="protein sequence ID" value="KAG0579171.1"/>
    <property type="molecule type" value="Genomic_DNA"/>
</dbReference>
<evidence type="ECO:0000313" key="3">
    <source>
        <dbReference type="Proteomes" id="UP000822688"/>
    </source>
</evidence>
<name>A0A8T0I8Y8_CERPU</name>